<protein>
    <submittedName>
        <fullName evidence="2">DUF1850 domain-containing protein</fullName>
    </submittedName>
</protein>
<gene>
    <name evidence="2" type="ORF">GJU41_02920</name>
</gene>
<dbReference type="Proteomes" id="UP000441585">
    <property type="component" value="Unassembled WGS sequence"/>
</dbReference>
<reference evidence="2 3" key="1">
    <citation type="submission" date="2019-11" db="EMBL/GenBank/DDBJ databases">
        <title>Bacillus idriensis genome.</title>
        <authorList>
            <person name="Konopka E.N."/>
            <person name="Newman J.D."/>
        </authorList>
    </citation>
    <scope>NUCLEOTIDE SEQUENCE [LARGE SCALE GENOMIC DNA]</scope>
    <source>
        <strain evidence="2 3">DSM 19097</strain>
    </source>
</reference>
<keyword evidence="1" id="KW-0472">Membrane</keyword>
<keyword evidence="3" id="KW-1185">Reference proteome</keyword>
<dbReference type="InterPro" id="IPR015001">
    <property type="entry name" value="DUF1850"/>
</dbReference>
<keyword evidence="1" id="KW-1133">Transmembrane helix</keyword>
<organism evidence="2 3">
    <name type="scientific">Metabacillus idriensis</name>
    <dbReference type="NCBI Taxonomy" id="324768"/>
    <lineage>
        <taxon>Bacteria</taxon>
        <taxon>Bacillati</taxon>
        <taxon>Bacillota</taxon>
        <taxon>Bacilli</taxon>
        <taxon>Bacillales</taxon>
        <taxon>Bacillaceae</taxon>
        <taxon>Metabacillus</taxon>
    </lineage>
</organism>
<feature type="transmembrane region" description="Helical" evidence="1">
    <location>
        <begin position="5"/>
        <end position="23"/>
    </location>
</feature>
<dbReference type="AlphaFoldDB" id="A0A6I2M480"/>
<evidence type="ECO:0000313" key="3">
    <source>
        <dbReference type="Proteomes" id="UP000441585"/>
    </source>
</evidence>
<comment type="caution">
    <text evidence="2">The sequence shown here is derived from an EMBL/GenBank/DDBJ whole genome shotgun (WGS) entry which is preliminary data.</text>
</comment>
<sequence>MKKKLLYVLMLFILVILIFFIPFKKTAAFHFEDTNRLLAYISVKEMDTFQIKYTHSIHLTDVIETYELSNKKIKQKELSYETFAVGMPSGPEGEEIFERKDGRYIISNMNRTFPFFDLSIGQVVSNHRVVYKGKEYELKNYIKPGTWVRVSYETMNLFQLLKGVKINE</sequence>
<dbReference type="Pfam" id="PF08905">
    <property type="entry name" value="DUF1850"/>
    <property type="match status" value="1"/>
</dbReference>
<proteinExistence type="predicted"/>
<keyword evidence="1" id="KW-0812">Transmembrane</keyword>
<name>A0A6I2M480_9BACI</name>
<evidence type="ECO:0000256" key="1">
    <source>
        <dbReference type="SAM" id="Phobius"/>
    </source>
</evidence>
<dbReference type="EMBL" id="WKKF01000001">
    <property type="protein sequence ID" value="MRX52915.1"/>
    <property type="molecule type" value="Genomic_DNA"/>
</dbReference>
<evidence type="ECO:0000313" key="2">
    <source>
        <dbReference type="EMBL" id="MRX52915.1"/>
    </source>
</evidence>
<accession>A0A6I2M480</accession>
<dbReference type="RefSeq" id="WP_154317953.1">
    <property type="nucleotide sequence ID" value="NZ_CAJGAA010000001.1"/>
</dbReference>